<accession>A0A212KKY3</accession>
<dbReference type="Pfam" id="PF04381">
    <property type="entry name" value="RdgC"/>
    <property type="match status" value="1"/>
</dbReference>
<proteinExistence type="predicted"/>
<evidence type="ECO:0000313" key="1">
    <source>
        <dbReference type="EMBL" id="SBW12386.1"/>
    </source>
</evidence>
<organism evidence="1">
    <name type="scientific">uncultured Desulfovibrio sp</name>
    <dbReference type="NCBI Taxonomy" id="167968"/>
    <lineage>
        <taxon>Bacteria</taxon>
        <taxon>Pseudomonadati</taxon>
        <taxon>Thermodesulfobacteriota</taxon>
        <taxon>Desulfovibrionia</taxon>
        <taxon>Desulfovibrionales</taxon>
        <taxon>Desulfovibrionaceae</taxon>
        <taxon>Desulfovibrio</taxon>
        <taxon>environmental samples</taxon>
    </lineage>
</organism>
<sequence length="207" mass="24095">MGFANSSCSFTRFRILDPVPATLWPQILDKLKQFAMRDIDDIPEMQGQGWACFEDMLDTDWVTAPPQKGAYIVFSLRLDMRRIPAGVVKKHVALALKEEKKRMGEQGKNYIARERKKELKEQVLLRLRSRFLPVPGEFNVLWATDKNEVWFASTQNKMIDLFLEEFLKTFELHLEQLTPYNLAVSMLDEESLIRLDKLEPTQFAPLS</sequence>
<dbReference type="InterPro" id="IPR007476">
    <property type="entry name" value="RdgC"/>
</dbReference>
<dbReference type="GO" id="GO:0006310">
    <property type="term" value="P:DNA recombination"/>
    <property type="evidence" value="ECO:0007669"/>
    <property type="project" value="InterPro"/>
</dbReference>
<protein>
    <submittedName>
        <fullName evidence="1">Uncharacterized protein</fullName>
    </submittedName>
</protein>
<dbReference type="EMBL" id="FLUP01000002">
    <property type="protein sequence ID" value="SBW12386.1"/>
    <property type="molecule type" value="Genomic_DNA"/>
</dbReference>
<reference evidence="1" key="1">
    <citation type="submission" date="2016-04" db="EMBL/GenBank/DDBJ databases">
        <authorList>
            <person name="Evans L.H."/>
            <person name="Alamgir A."/>
            <person name="Owens N."/>
            <person name="Weber N.D."/>
            <person name="Virtaneva K."/>
            <person name="Barbian K."/>
            <person name="Babar A."/>
            <person name="Rosenke K."/>
        </authorList>
    </citation>
    <scope>NUCLEOTIDE SEQUENCE</scope>
    <source>
        <strain evidence="1">92-2</strain>
    </source>
</reference>
<dbReference type="RefSeq" id="WP_192111783.1">
    <property type="nucleotide sequence ID" value="NZ_CAKSVL010000025.1"/>
</dbReference>
<gene>
    <name evidence="1" type="ORF">KM92DES2_20470</name>
</gene>
<dbReference type="AlphaFoldDB" id="A0A212KKY3"/>
<name>A0A212KKY3_9BACT</name>